<dbReference type="GO" id="GO:0006635">
    <property type="term" value="P:fatty acid beta-oxidation"/>
    <property type="evidence" value="ECO:0007669"/>
    <property type="project" value="TreeGrafter"/>
</dbReference>
<dbReference type="CDD" id="cd06558">
    <property type="entry name" value="crotonase-like"/>
    <property type="match status" value="1"/>
</dbReference>
<dbReference type="PANTHER" id="PTHR11941">
    <property type="entry name" value="ENOYL-COA HYDRATASE-RELATED"/>
    <property type="match status" value="1"/>
</dbReference>
<comment type="catalytic activity">
    <reaction evidence="5">
        <text>a short-chain (3S)-3-hydroxyacyl-CoA = a short-chain (2E)-enoyl-CoA + H2O</text>
        <dbReference type="Rhea" id="RHEA:52664"/>
        <dbReference type="ChEBI" id="CHEBI:15377"/>
        <dbReference type="ChEBI" id="CHEBI:87488"/>
        <dbReference type="ChEBI" id="CHEBI:136760"/>
        <dbReference type="EC" id="4.2.1.150"/>
    </reaction>
</comment>
<evidence type="ECO:0000256" key="7">
    <source>
        <dbReference type="RuleBase" id="RU003707"/>
    </source>
</evidence>
<evidence type="ECO:0000256" key="4">
    <source>
        <dbReference type="ARBA" id="ARBA00023239"/>
    </source>
</evidence>
<keyword evidence="9" id="KW-1185">Reference proteome</keyword>
<protein>
    <recommendedName>
        <fullName evidence="6">short-chain-enoyl-CoA hydratase</fullName>
        <ecNumber evidence="6">4.2.1.150</ecNumber>
    </recommendedName>
</protein>
<evidence type="ECO:0000256" key="3">
    <source>
        <dbReference type="ARBA" id="ARBA00011881"/>
    </source>
</evidence>
<dbReference type="AlphaFoldDB" id="A0A4Y7R8S3"/>
<dbReference type="EC" id="4.2.1.150" evidence="6"/>
<sequence>MENTLIDLKVAEGIATVTVNRPKSMNALSREVLEQMEQVIKDVAKNDQVRALIITGAGNKAFVAGADISAMVDMTAQEAREYSIVAHNLYGMIEQLPIPVIAAINGYALGGGCELALVCDIRIAASTAKLGQPEITLGIIPGFGGTQRLSRLVGKGKANELILTGGMIDAETAMSIGLVNAVAPPEKLIDAAVDMAKKIIANGPLAIKYAKEAIHRGLQMSLDQGCKYEIELWTDCFTTEDQDIGMKAFLNKQKPSFKGL</sequence>
<dbReference type="InterPro" id="IPR029045">
    <property type="entry name" value="ClpP/crotonase-like_dom_sf"/>
</dbReference>
<keyword evidence="4 8" id="KW-0456">Lyase</keyword>
<organism evidence="8 9">
    <name type="scientific">Pelotomaculum schinkii</name>
    <dbReference type="NCBI Taxonomy" id="78350"/>
    <lineage>
        <taxon>Bacteria</taxon>
        <taxon>Bacillati</taxon>
        <taxon>Bacillota</taxon>
        <taxon>Clostridia</taxon>
        <taxon>Eubacteriales</taxon>
        <taxon>Desulfotomaculaceae</taxon>
        <taxon>Pelotomaculum</taxon>
    </lineage>
</organism>
<evidence type="ECO:0000313" key="8">
    <source>
        <dbReference type="EMBL" id="TEB05040.1"/>
    </source>
</evidence>
<comment type="pathway">
    <text evidence="1">Lipid metabolism; butanoate metabolism.</text>
</comment>
<dbReference type="Proteomes" id="UP000298324">
    <property type="component" value="Unassembled WGS sequence"/>
</dbReference>
<dbReference type="FunFam" id="3.90.226.10:FF:000009">
    <property type="entry name" value="Carnitinyl-CoA dehydratase"/>
    <property type="match status" value="1"/>
</dbReference>
<dbReference type="InterPro" id="IPR001753">
    <property type="entry name" value="Enoyl-CoA_hydra/iso"/>
</dbReference>
<dbReference type="Pfam" id="PF00378">
    <property type="entry name" value="ECH_1"/>
    <property type="match status" value="1"/>
</dbReference>
<evidence type="ECO:0000256" key="1">
    <source>
        <dbReference type="ARBA" id="ARBA00005086"/>
    </source>
</evidence>
<dbReference type="InterPro" id="IPR014748">
    <property type="entry name" value="Enoyl-CoA_hydra_C"/>
</dbReference>
<dbReference type="SUPFAM" id="SSF52096">
    <property type="entry name" value="ClpP/crotonase"/>
    <property type="match status" value="1"/>
</dbReference>
<comment type="subunit">
    <text evidence="3">Homotetramer.</text>
</comment>
<comment type="caution">
    <text evidence="8">The sequence shown here is derived from an EMBL/GenBank/DDBJ whole genome shotgun (WGS) entry which is preliminary data.</text>
</comment>
<dbReference type="Gene3D" id="3.90.226.10">
    <property type="entry name" value="2-enoyl-CoA Hydratase, Chain A, domain 1"/>
    <property type="match status" value="1"/>
</dbReference>
<comment type="similarity">
    <text evidence="2 7">Belongs to the enoyl-CoA hydratase/isomerase family.</text>
</comment>
<dbReference type="Gene3D" id="1.10.12.10">
    <property type="entry name" value="Lyase 2-enoyl-coa Hydratase, Chain A, domain 2"/>
    <property type="match status" value="1"/>
</dbReference>
<dbReference type="FunFam" id="1.10.12.10:FF:000001">
    <property type="entry name" value="Probable enoyl-CoA hydratase, mitochondrial"/>
    <property type="match status" value="1"/>
</dbReference>
<evidence type="ECO:0000256" key="6">
    <source>
        <dbReference type="ARBA" id="ARBA00067035"/>
    </source>
</evidence>
<dbReference type="PROSITE" id="PS00166">
    <property type="entry name" value="ENOYL_COA_HYDRATASE"/>
    <property type="match status" value="1"/>
</dbReference>
<dbReference type="RefSeq" id="WP_190259304.1">
    <property type="nucleotide sequence ID" value="NZ_QFGA01000003.1"/>
</dbReference>
<dbReference type="EMBL" id="QFGA01000003">
    <property type="protein sequence ID" value="TEB05040.1"/>
    <property type="molecule type" value="Genomic_DNA"/>
</dbReference>
<accession>A0A4Y7R8S3</accession>
<evidence type="ECO:0000256" key="5">
    <source>
        <dbReference type="ARBA" id="ARBA00050624"/>
    </source>
</evidence>
<dbReference type="GO" id="GO:0018812">
    <property type="term" value="F:3-hydroxyacyl-CoA dehydratase activity"/>
    <property type="evidence" value="ECO:0007669"/>
    <property type="project" value="UniProtKB-EC"/>
</dbReference>
<evidence type="ECO:0000313" key="9">
    <source>
        <dbReference type="Proteomes" id="UP000298324"/>
    </source>
</evidence>
<reference evidence="8 9" key="1">
    <citation type="journal article" date="2018" name="Environ. Microbiol.">
        <title>Novel energy conservation strategies and behaviour of Pelotomaculum schinkii driving syntrophic propionate catabolism.</title>
        <authorList>
            <person name="Hidalgo-Ahumada C.A.P."/>
            <person name="Nobu M.K."/>
            <person name="Narihiro T."/>
            <person name="Tamaki H."/>
            <person name="Liu W.T."/>
            <person name="Kamagata Y."/>
            <person name="Stams A.J.M."/>
            <person name="Imachi H."/>
            <person name="Sousa D.Z."/>
        </authorList>
    </citation>
    <scope>NUCLEOTIDE SEQUENCE [LARGE SCALE GENOMIC DNA]</scope>
    <source>
        <strain evidence="8 9">HH</strain>
    </source>
</reference>
<gene>
    <name evidence="8" type="primary">echA8</name>
    <name evidence="8" type="ORF">Psch_03803</name>
</gene>
<dbReference type="InterPro" id="IPR018376">
    <property type="entry name" value="Enoyl-CoA_hyd/isom_CS"/>
</dbReference>
<name>A0A4Y7R8S3_9FIRM</name>
<proteinExistence type="inferred from homology"/>
<evidence type="ECO:0000256" key="2">
    <source>
        <dbReference type="ARBA" id="ARBA00005254"/>
    </source>
</evidence>
<dbReference type="PANTHER" id="PTHR11941:SF54">
    <property type="entry name" value="ENOYL-COA HYDRATASE, MITOCHONDRIAL"/>
    <property type="match status" value="1"/>
</dbReference>